<evidence type="ECO:0000256" key="1">
    <source>
        <dbReference type="ARBA" id="ARBA00022737"/>
    </source>
</evidence>
<evidence type="ECO:0000313" key="3">
    <source>
        <dbReference type="EMBL" id="TXG68992.1"/>
    </source>
</evidence>
<evidence type="ECO:0000259" key="2">
    <source>
        <dbReference type="Pfam" id="PF23622"/>
    </source>
</evidence>
<organism evidence="3 4">
    <name type="scientific">Acer yangbiense</name>
    <dbReference type="NCBI Taxonomy" id="1000413"/>
    <lineage>
        <taxon>Eukaryota</taxon>
        <taxon>Viridiplantae</taxon>
        <taxon>Streptophyta</taxon>
        <taxon>Embryophyta</taxon>
        <taxon>Tracheophyta</taxon>
        <taxon>Spermatophyta</taxon>
        <taxon>Magnoliopsida</taxon>
        <taxon>eudicotyledons</taxon>
        <taxon>Gunneridae</taxon>
        <taxon>Pentapetalae</taxon>
        <taxon>rosids</taxon>
        <taxon>malvids</taxon>
        <taxon>Sapindales</taxon>
        <taxon>Sapindaceae</taxon>
        <taxon>Hippocastanoideae</taxon>
        <taxon>Acereae</taxon>
        <taxon>Acer</taxon>
    </lineage>
</organism>
<gene>
    <name evidence="3" type="ORF">EZV62_003927</name>
</gene>
<reference evidence="4" key="1">
    <citation type="journal article" date="2019" name="Gigascience">
        <title>De novo genome assembly of the endangered Acer yangbiense, a plant species with extremely small populations endemic to Yunnan Province, China.</title>
        <authorList>
            <person name="Yang J."/>
            <person name="Wariss H.M."/>
            <person name="Tao L."/>
            <person name="Zhang R."/>
            <person name="Yun Q."/>
            <person name="Hollingsworth P."/>
            <person name="Dao Z."/>
            <person name="Luo G."/>
            <person name="Guo H."/>
            <person name="Ma Y."/>
            <person name="Sun W."/>
        </authorList>
    </citation>
    <scope>NUCLEOTIDE SEQUENCE [LARGE SCALE GENOMIC DNA]</scope>
    <source>
        <strain evidence="4">cv. Malutang</strain>
    </source>
</reference>
<dbReference type="Proteomes" id="UP000323000">
    <property type="component" value="Chromosome 2"/>
</dbReference>
<proteinExistence type="predicted"/>
<dbReference type="PANTHER" id="PTHR47926:SF347">
    <property type="entry name" value="PENTATRICOPEPTIDE REPEAT-CONTAINING PROTEIN"/>
    <property type="match status" value="1"/>
</dbReference>
<sequence>MPWNSIIRVFAKLGRHFHDTIRLLGFEFDVFVESSLVKFHVESGLISHKTKKISPNAVTLASVLPACSSLAALKLGKGLHGNILKNGLDKKCYVGIAITDMYSKCERLDLAHKTFGRVSEKDVVCWNKVDLYCSVGRLNEAFEIINSMPFPHDAGVGETLLRACRAHGNVELAEVASRHLWDWGNALKIRKLMKERGVQKVPGYSWIEIRKTTHMFVAADESYREDFAFEEPRGFSKNDKTRFRKGIIKFIEYVNVSLLRFCELKFSMLRFRLCIGLLDFDQMVSILDKWIELMVKSEVKEVDFDFLSDEYVMYTLPSFFFAKSVNTISLGCCKLDPPSDNMRLNSLKSVTLAKVCIYGDAPDAH</sequence>
<name>A0A5C7IK21_9ROSI</name>
<dbReference type="InterPro" id="IPR002885">
    <property type="entry name" value="PPR_rpt"/>
</dbReference>
<dbReference type="EMBL" id="VAHF01000002">
    <property type="protein sequence ID" value="TXG68992.1"/>
    <property type="molecule type" value="Genomic_DNA"/>
</dbReference>
<feature type="domain" description="At1g61320/AtMIF1 LRR" evidence="2">
    <location>
        <begin position="280"/>
        <end position="360"/>
    </location>
</feature>
<dbReference type="GO" id="GO:0009451">
    <property type="term" value="P:RNA modification"/>
    <property type="evidence" value="ECO:0007669"/>
    <property type="project" value="InterPro"/>
</dbReference>
<comment type="caution">
    <text evidence="3">The sequence shown here is derived from an EMBL/GenBank/DDBJ whole genome shotgun (WGS) entry which is preliminary data.</text>
</comment>
<dbReference type="OrthoDB" id="1193052at2759"/>
<keyword evidence="4" id="KW-1185">Reference proteome</keyword>
<dbReference type="Gene3D" id="1.25.40.10">
    <property type="entry name" value="Tetratricopeptide repeat domain"/>
    <property type="match status" value="1"/>
</dbReference>
<dbReference type="InterPro" id="IPR046960">
    <property type="entry name" value="PPR_At4g14850-like_plant"/>
</dbReference>
<accession>A0A5C7IK21</accession>
<dbReference type="GO" id="GO:0003723">
    <property type="term" value="F:RNA binding"/>
    <property type="evidence" value="ECO:0007669"/>
    <property type="project" value="InterPro"/>
</dbReference>
<dbReference type="AlphaFoldDB" id="A0A5C7IK21"/>
<dbReference type="InterPro" id="IPR055357">
    <property type="entry name" value="LRR_At1g61320_AtMIF1"/>
</dbReference>
<keyword evidence="1" id="KW-0677">Repeat</keyword>
<dbReference type="Pfam" id="PF01535">
    <property type="entry name" value="PPR"/>
    <property type="match status" value="1"/>
</dbReference>
<dbReference type="InterPro" id="IPR011990">
    <property type="entry name" value="TPR-like_helical_dom_sf"/>
</dbReference>
<dbReference type="Pfam" id="PF23622">
    <property type="entry name" value="LRR_At1g61320_AtMIF1"/>
    <property type="match status" value="1"/>
</dbReference>
<dbReference type="PANTHER" id="PTHR47926">
    <property type="entry name" value="PENTATRICOPEPTIDE REPEAT-CONTAINING PROTEIN"/>
    <property type="match status" value="1"/>
</dbReference>
<evidence type="ECO:0000313" key="4">
    <source>
        <dbReference type="Proteomes" id="UP000323000"/>
    </source>
</evidence>
<protein>
    <recommendedName>
        <fullName evidence="2">At1g61320/AtMIF1 LRR domain-containing protein</fullName>
    </recommendedName>
</protein>